<dbReference type="STRING" id="351605.Gura_2296"/>
<dbReference type="AlphaFoldDB" id="A5G3V7"/>
<evidence type="ECO:0000313" key="1">
    <source>
        <dbReference type="EMBL" id="ABQ26475.1"/>
    </source>
</evidence>
<evidence type="ECO:0000313" key="2">
    <source>
        <dbReference type="Proteomes" id="UP000006695"/>
    </source>
</evidence>
<dbReference type="RefSeq" id="WP_011939169.1">
    <property type="nucleotide sequence ID" value="NC_009483.1"/>
</dbReference>
<gene>
    <name evidence="1" type="ordered locus">Gura_2296</name>
</gene>
<protein>
    <submittedName>
        <fullName evidence="1">Uncharacterized protein</fullName>
    </submittedName>
</protein>
<reference evidence="1 2" key="1">
    <citation type="submission" date="2007-05" db="EMBL/GenBank/DDBJ databases">
        <title>Complete sequence of Geobacter uraniireducens Rf4.</title>
        <authorList>
            <consortium name="US DOE Joint Genome Institute"/>
            <person name="Copeland A."/>
            <person name="Lucas S."/>
            <person name="Lapidus A."/>
            <person name="Barry K."/>
            <person name="Detter J.C."/>
            <person name="Glavina del Rio T."/>
            <person name="Hammon N."/>
            <person name="Israni S."/>
            <person name="Dalin E."/>
            <person name="Tice H."/>
            <person name="Pitluck S."/>
            <person name="Chertkov O."/>
            <person name="Brettin T."/>
            <person name="Bruce D."/>
            <person name="Han C."/>
            <person name="Schmutz J."/>
            <person name="Larimer F."/>
            <person name="Land M."/>
            <person name="Hauser L."/>
            <person name="Kyrpides N."/>
            <person name="Mikhailova N."/>
            <person name="Shelobolina E."/>
            <person name="Aklujkar M."/>
            <person name="Lovley D."/>
            <person name="Richardson P."/>
        </authorList>
    </citation>
    <scope>NUCLEOTIDE SEQUENCE [LARGE SCALE GENOMIC DNA]</scope>
    <source>
        <strain evidence="1 2">Rf4</strain>
    </source>
</reference>
<accession>A5G3V7</accession>
<proteinExistence type="predicted"/>
<organism evidence="1 2">
    <name type="scientific">Geotalea uraniireducens (strain Rf4)</name>
    <name type="common">Geobacter uraniireducens</name>
    <dbReference type="NCBI Taxonomy" id="351605"/>
    <lineage>
        <taxon>Bacteria</taxon>
        <taxon>Pseudomonadati</taxon>
        <taxon>Thermodesulfobacteriota</taxon>
        <taxon>Desulfuromonadia</taxon>
        <taxon>Geobacterales</taxon>
        <taxon>Geobacteraceae</taxon>
        <taxon>Geotalea</taxon>
    </lineage>
</organism>
<dbReference type="EMBL" id="CP000698">
    <property type="protein sequence ID" value="ABQ26475.1"/>
    <property type="molecule type" value="Genomic_DNA"/>
</dbReference>
<dbReference type="HOGENOM" id="CLU_993091_0_0_7"/>
<name>A5G3V7_GEOUR</name>
<sequence>MARLPGNEQLTDLQGKPLFSLRDINLLDAVEKEMIYKRIIPPRLFDILAVSAVNFCGADGERKITVIAPRGLGILRIEARMREFDDDKVFFLELADTHYRQMELAFCIINDPRAPRFNVDKDSSGMDNCFTSLGRNIPEEISAMGAGLFPNQTHRGLKMFREFFALFERFVDGLGMEMIVAEPLTYDNAIRYEKYGFDYITGKRLMLVINEGFRPGGVLCKRMDGSSPFRMPGMEKSVRGRSWAIHDGIMDEPWDNVKIYKMVGESAAINTFPDRESEETQP</sequence>
<dbReference type="OrthoDB" id="5392794at2"/>
<dbReference type="KEGG" id="gur:Gura_2296"/>
<dbReference type="Proteomes" id="UP000006695">
    <property type="component" value="Chromosome"/>
</dbReference>
<keyword evidence="2" id="KW-1185">Reference proteome</keyword>